<proteinExistence type="predicted"/>
<dbReference type="EMBL" id="AYER01000001">
    <property type="protein sequence ID" value="ESK41232.1"/>
    <property type="molecule type" value="Genomic_DNA"/>
</dbReference>
<dbReference type="CDD" id="cd00093">
    <property type="entry name" value="HTH_XRE"/>
    <property type="match status" value="1"/>
</dbReference>
<sequence length="205" mass="23074">MKNSPCICPICEENQLFEKYDRVSQTYNGKEKGIPLFYSECACCGSETVTKEQAKKNKREMIKFKREVDNLLSHKEIREIRKGLGLSIEEAGKLFGGGPVAFSKYENNDLIQSLPMDTALRLATPESIGNIIKAKKLDIHLKAFSHPTADLLPLEQYQTIPTPVKASAAILSMSRNNTATTNDSIFFNTNNFRDSEVNTYVHQYS</sequence>
<dbReference type="HOGENOM" id="CLU_1335159_0_0_6"/>
<dbReference type="AlphaFoldDB" id="V2TUI6"/>
<evidence type="ECO:0000313" key="3">
    <source>
        <dbReference type="Proteomes" id="UP000023785"/>
    </source>
</evidence>
<comment type="caution">
    <text evidence="2">The sequence shown here is derived from an EMBL/GenBank/DDBJ whole genome shotgun (WGS) entry which is preliminary data.</text>
</comment>
<reference evidence="2 3" key="1">
    <citation type="submission" date="2013-10" db="EMBL/GenBank/DDBJ databases">
        <title>The Genome Sequence of Acinetobacter nectaris CIP 110549.</title>
        <authorList>
            <consortium name="The Broad Institute Genomics Platform"/>
            <consortium name="The Broad Institute Genome Sequencing Center for Infectious Disease"/>
            <person name="Cerqueira G."/>
            <person name="Feldgarden M."/>
            <person name="Courvalin P."/>
            <person name="Grillot-Courvalin C."/>
            <person name="Clermont D."/>
            <person name="Rocha E."/>
            <person name="Yoon E.-J."/>
            <person name="Nemec A."/>
            <person name="Young S.K."/>
            <person name="Zeng Q."/>
            <person name="Gargeya S."/>
            <person name="Fitzgerald M."/>
            <person name="Abouelleil A."/>
            <person name="Alvarado L."/>
            <person name="Berlin A.M."/>
            <person name="Chapman S.B."/>
            <person name="Gainer-Dewar J."/>
            <person name="Goldberg J."/>
            <person name="Gnerre S."/>
            <person name="Griggs A."/>
            <person name="Gujja S."/>
            <person name="Hansen M."/>
            <person name="Howarth C."/>
            <person name="Imamovic A."/>
            <person name="Ireland A."/>
            <person name="Larimer J."/>
            <person name="McCowan C."/>
            <person name="Murphy C."/>
            <person name="Pearson M."/>
            <person name="Poon T.W."/>
            <person name="Priest M."/>
            <person name="Roberts A."/>
            <person name="Saif S."/>
            <person name="Shea T."/>
            <person name="Sykes S."/>
            <person name="Wortman J."/>
            <person name="Nusbaum C."/>
            <person name="Birren B."/>
        </authorList>
    </citation>
    <scope>NUCLEOTIDE SEQUENCE [LARGE SCALE GENOMIC DNA]</scope>
    <source>
        <strain evidence="2 3">CIP 110549</strain>
    </source>
</reference>
<dbReference type="STRING" id="1392540.P256_00221"/>
<dbReference type="Gene3D" id="3.10.20.860">
    <property type="match status" value="1"/>
</dbReference>
<dbReference type="NCBIfam" id="TIGR03830">
    <property type="entry name" value="CxxCG_CxxCG_HTH"/>
    <property type="match status" value="1"/>
</dbReference>
<organism evidence="2 3">
    <name type="scientific">Acinetobacter nectaris CIP 110549</name>
    <dbReference type="NCBI Taxonomy" id="1392540"/>
    <lineage>
        <taxon>Bacteria</taxon>
        <taxon>Pseudomonadati</taxon>
        <taxon>Pseudomonadota</taxon>
        <taxon>Gammaproteobacteria</taxon>
        <taxon>Moraxellales</taxon>
        <taxon>Moraxellaceae</taxon>
        <taxon>Acinetobacter</taxon>
    </lineage>
</organism>
<evidence type="ECO:0000259" key="1">
    <source>
        <dbReference type="PROSITE" id="PS50943"/>
    </source>
</evidence>
<dbReference type="Pfam" id="PF15731">
    <property type="entry name" value="MqsA_antitoxin"/>
    <property type="match status" value="1"/>
</dbReference>
<dbReference type="eggNOG" id="COG1396">
    <property type="taxonomic scope" value="Bacteria"/>
</dbReference>
<dbReference type="InterPro" id="IPR010982">
    <property type="entry name" value="Lambda_DNA-bd_dom_sf"/>
</dbReference>
<keyword evidence="3" id="KW-1185">Reference proteome</keyword>
<gene>
    <name evidence="2" type="ORF">P256_00221</name>
</gene>
<dbReference type="PATRIC" id="fig|1392540.3.peg.217"/>
<dbReference type="RefSeq" id="WP_023271825.1">
    <property type="nucleotide sequence ID" value="NZ_KI530712.1"/>
</dbReference>
<protein>
    <recommendedName>
        <fullName evidence="1">HTH cro/C1-type domain-containing protein</fullName>
    </recommendedName>
</protein>
<evidence type="ECO:0000313" key="2">
    <source>
        <dbReference type="EMBL" id="ESK41232.1"/>
    </source>
</evidence>
<dbReference type="InterPro" id="IPR022452">
    <property type="entry name" value="MqsA"/>
</dbReference>
<dbReference type="OrthoDB" id="7349669at2"/>
<dbReference type="SUPFAM" id="SSF47413">
    <property type="entry name" value="lambda repressor-like DNA-binding domains"/>
    <property type="match status" value="1"/>
</dbReference>
<feature type="domain" description="HTH cro/C1-type" evidence="1">
    <location>
        <begin position="77"/>
        <end position="108"/>
    </location>
</feature>
<dbReference type="InterPro" id="IPR032758">
    <property type="entry name" value="MqsA/HigA-2"/>
</dbReference>
<dbReference type="Gene3D" id="1.10.260.40">
    <property type="entry name" value="lambda repressor-like DNA-binding domains"/>
    <property type="match status" value="1"/>
</dbReference>
<name>V2TUI6_9GAMM</name>
<dbReference type="InterPro" id="IPR001387">
    <property type="entry name" value="Cro/C1-type_HTH"/>
</dbReference>
<dbReference type="GO" id="GO:0003677">
    <property type="term" value="F:DNA binding"/>
    <property type="evidence" value="ECO:0007669"/>
    <property type="project" value="InterPro"/>
</dbReference>
<accession>V2TUI6</accession>
<dbReference type="PROSITE" id="PS50943">
    <property type="entry name" value="HTH_CROC1"/>
    <property type="match status" value="1"/>
</dbReference>
<dbReference type="Proteomes" id="UP000023785">
    <property type="component" value="Unassembled WGS sequence"/>
</dbReference>